<dbReference type="GO" id="GO:0004888">
    <property type="term" value="F:transmembrane signaling receptor activity"/>
    <property type="evidence" value="ECO:0007669"/>
    <property type="project" value="InterPro"/>
</dbReference>
<dbReference type="GO" id="GO:0007165">
    <property type="term" value="P:signal transduction"/>
    <property type="evidence" value="ECO:0007669"/>
    <property type="project" value="UniProtKB-KW"/>
</dbReference>
<dbReference type="GO" id="GO:0006935">
    <property type="term" value="P:chemotaxis"/>
    <property type="evidence" value="ECO:0007669"/>
    <property type="project" value="InterPro"/>
</dbReference>
<dbReference type="AlphaFoldDB" id="A0A286G5F6"/>
<dbReference type="SMART" id="SM00304">
    <property type="entry name" value="HAMP"/>
    <property type="match status" value="2"/>
</dbReference>
<feature type="domain" description="Methyl-accepting transducer" evidence="6">
    <location>
        <begin position="418"/>
        <end position="624"/>
    </location>
</feature>
<dbReference type="CDD" id="cd06225">
    <property type="entry name" value="HAMP"/>
    <property type="match status" value="1"/>
</dbReference>
<gene>
    <name evidence="8" type="ORF">SAMN05421508_101641</name>
</gene>
<dbReference type="InterPro" id="IPR003660">
    <property type="entry name" value="HAMP_dom"/>
</dbReference>
<keyword evidence="1 3" id="KW-0807">Transducer</keyword>
<feature type="signal peptide" evidence="5">
    <location>
        <begin position="1"/>
        <end position="20"/>
    </location>
</feature>
<dbReference type="CDD" id="cd11386">
    <property type="entry name" value="MCP_signal"/>
    <property type="match status" value="1"/>
</dbReference>
<dbReference type="PANTHER" id="PTHR32089:SF112">
    <property type="entry name" value="LYSOZYME-LIKE PROTEIN-RELATED"/>
    <property type="match status" value="1"/>
</dbReference>
<dbReference type="Gene3D" id="3.30.450.20">
    <property type="entry name" value="PAS domain"/>
    <property type="match status" value="1"/>
</dbReference>
<dbReference type="SUPFAM" id="SSF103190">
    <property type="entry name" value="Sensory domain-like"/>
    <property type="match status" value="1"/>
</dbReference>
<keyword evidence="4" id="KW-0812">Transmembrane</keyword>
<evidence type="ECO:0000256" key="5">
    <source>
        <dbReference type="SAM" id="SignalP"/>
    </source>
</evidence>
<reference evidence="8 9" key="1">
    <citation type="submission" date="2017-09" db="EMBL/GenBank/DDBJ databases">
        <authorList>
            <person name="Ehlers B."/>
            <person name="Leendertz F.H."/>
        </authorList>
    </citation>
    <scope>NUCLEOTIDE SEQUENCE [LARGE SCALE GENOMIC DNA]</scope>
    <source>
        <strain evidence="8 9">USBA 140</strain>
    </source>
</reference>
<protein>
    <submittedName>
        <fullName evidence="8">Methyl-accepting chemotaxis protein</fullName>
    </submittedName>
</protein>
<dbReference type="PRINTS" id="PR00260">
    <property type="entry name" value="CHEMTRNSDUCR"/>
</dbReference>
<dbReference type="InterPro" id="IPR029151">
    <property type="entry name" value="Sensor-like_sf"/>
</dbReference>
<dbReference type="GO" id="GO:0016020">
    <property type="term" value="C:membrane"/>
    <property type="evidence" value="ECO:0007669"/>
    <property type="project" value="InterPro"/>
</dbReference>
<name>A0A286G5F6_9PROT</name>
<accession>A0A286G5F6</accession>
<dbReference type="InterPro" id="IPR029150">
    <property type="entry name" value="dCache_3"/>
</dbReference>
<dbReference type="EMBL" id="OCNJ01000001">
    <property type="protein sequence ID" value="SOD90733.1"/>
    <property type="molecule type" value="Genomic_DNA"/>
</dbReference>
<dbReference type="PROSITE" id="PS50885">
    <property type="entry name" value="HAMP"/>
    <property type="match status" value="1"/>
</dbReference>
<keyword evidence="4" id="KW-0472">Membrane</keyword>
<dbReference type="RefSeq" id="WP_097277511.1">
    <property type="nucleotide sequence ID" value="NZ_OCNJ01000001.1"/>
</dbReference>
<proteinExistence type="inferred from homology"/>
<dbReference type="Proteomes" id="UP000219621">
    <property type="component" value="Unassembled WGS sequence"/>
</dbReference>
<evidence type="ECO:0000259" key="6">
    <source>
        <dbReference type="PROSITE" id="PS50111"/>
    </source>
</evidence>
<feature type="chain" id="PRO_5012561002" evidence="5">
    <location>
        <begin position="21"/>
        <end position="782"/>
    </location>
</feature>
<evidence type="ECO:0000256" key="1">
    <source>
        <dbReference type="ARBA" id="ARBA00023224"/>
    </source>
</evidence>
<dbReference type="Gene3D" id="1.10.287.950">
    <property type="entry name" value="Methyl-accepting chemotaxis protein"/>
    <property type="match status" value="1"/>
</dbReference>
<feature type="transmembrane region" description="Helical" evidence="4">
    <location>
        <begin position="287"/>
        <end position="305"/>
    </location>
</feature>
<evidence type="ECO:0000313" key="8">
    <source>
        <dbReference type="EMBL" id="SOD90733.1"/>
    </source>
</evidence>
<dbReference type="InterPro" id="IPR004089">
    <property type="entry name" value="MCPsignal_dom"/>
</dbReference>
<dbReference type="OrthoDB" id="1776073at2"/>
<dbReference type="Pfam" id="PF00015">
    <property type="entry name" value="MCPsignal"/>
    <property type="match status" value="1"/>
</dbReference>
<dbReference type="PANTHER" id="PTHR32089">
    <property type="entry name" value="METHYL-ACCEPTING CHEMOTAXIS PROTEIN MCPB"/>
    <property type="match status" value="1"/>
</dbReference>
<dbReference type="SUPFAM" id="SSF58104">
    <property type="entry name" value="Methyl-accepting chemotaxis protein (MCP) signaling domain"/>
    <property type="match status" value="1"/>
</dbReference>
<dbReference type="PROSITE" id="PS50111">
    <property type="entry name" value="CHEMOTAXIS_TRANSDUC_2"/>
    <property type="match status" value="1"/>
</dbReference>
<evidence type="ECO:0000256" key="4">
    <source>
        <dbReference type="SAM" id="Phobius"/>
    </source>
</evidence>
<evidence type="ECO:0000259" key="7">
    <source>
        <dbReference type="PROSITE" id="PS50885"/>
    </source>
</evidence>
<keyword evidence="5" id="KW-0732">Signal</keyword>
<dbReference type="SMART" id="SM00283">
    <property type="entry name" value="MA"/>
    <property type="match status" value="1"/>
</dbReference>
<keyword evidence="9" id="KW-1185">Reference proteome</keyword>
<evidence type="ECO:0000256" key="3">
    <source>
        <dbReference type="PROSITE-ProRule" id="PRU00284"/>
    </source>
</evidence>
<dbReference type="Pfam" id="PF00672">
    <property type="entry name" value="HAMP"/>
    <property type="match status" value="1"/>
</dbReference>
<dbReference type="InterPro" id="IPR004090">
    <property type="entry name" value="Chemotax_Me-accpt_rcpt"/>
</dbReference>
<dbReference type="Pfam" id="PF14827">
    <property type="entry name" value="dCache_3"/>
    <property type="match status" value="1"/>
</dbReference>
<comment type="similarity">
    <text evidence="2">Belongs to the methyl-accepting chemotaxis (MCP) protein family.</text>
</comment>
<sequence length="782" mass="81602">MTFSILGRIGAAMVAVAALAAAVASVPALMTTNDIISTTLQRQLDQAYEKMAAAIAAESSRAASMSAVVAALPPAREAFAAGDRDRLTALFADGFAALKSDWAVEQFQFHTPPATSFLRLHKPEKFGDDLSGFRATVVQANRGRQTVTGLESGVAGLGVRGVVPVPGPDGAHVGTVEVGTSFGPAFFQHFSDLTGLQVALHVRKADGAGFETFASTLTGASVFTQNDLMAALGGSPVMRRAVVSGVDVGVYAHAVTDFSGAPIAVAEIVMDATPYTEQLSAARTTTLLAGLAAVVLASVLGFLIARGIARPVGRMTAVMDAIGHRQFEVDIPAQDRRDEIGAMARALVTLRDRAREVAENEAAQGRRLAEVEAREAEVRRETEAHLVGVVDAAIQSNEAIIVLAHMMEDVAAASRQSQAMASAIEELVASVHEISRNSETAADGARDAEGAAGDGLSAAGHATSTMEQIFRAVSDAAANVTGLAEASAQIGTIIEEIEDIADQTNLLALNATIEAARAGDAGKGFAVVANEVKNLAGQTGRATEDIRARIENLRQEMTTIVTAMENGAAAVEKGRTAVHALGDRLQDIAGAVNGVNGKIAEIAAILSQQTMAASEVSRGTASIADLSRRNDEEIGEVLRAMDRASAVLNERVGEFAKVGTGLAIVQVAKNDHVVFKKRIIDALIGRGRWAPSEVPDHHACRLGKWYDGVQDPAIRDQAAFKRMEQPHARVHAAGVAALKAAQAGDRQAALKHVEEMNDASHAVLDLLDELAKALSAKAQGAA</sequence>
<feature type="domain" description="HAMP" evidence="7">
    <location>
        <begin position="306"/>
        <end position="359"/>
    </location>
</feature>
<evidence type="ECO:0000313" key="9">
    <source>
        <dbReference type="Proteomes" id="UP000219621"/>
    </source>
</evidence>
<dbReference type="InterPro" id="IPR025991">
    <property type="entry name" value="Chemoreceptor_zinc-bind_dom"/>
</dbReference>
<keyword evidence="4" id="KW-1133">Transmembrane helix</keyword>
<dbReference type="Gene3D" id="1.20.120.30">
    <property type="entry name" value="Aspartate receptor, ligand-binding domain"/>
    <property type="match status" value="1"/>
</dbReference>
<dbReference type="Gene3D" id="6.10.340.10">
    <property type="match status" value="1"/>
</dbReference>
<organism evidence="8 9">
    <name type="scientific">Caenispirillum bisanense</name>
    <dbReference type="NCBI Taxonomy" id="414052"/>
    <lineage>
        <taxon>Bacteria</taxon>
        <taxon>Pseudomonadati</taxon>
        <taxon>Pseudomonadota</taxon>
        <taxon>Alphaproteobacteria</taxon>
        <taxon>Rhodospirillales</taxon>
        <taxon>Novispirillaceae</taxon>
        <taxon>Caenispirillum</taxon>
    </lineage>
</organism>
<dbReference type="Pfam" id="PF13682">
    <property type="entry name" value="CZB"/>
    <property type="match status" value="1"/>
</dbReference>
<evidence type="ECO:0000256" key="2">
    <source>
        <dbReference type="ARBA" id="ARBA00029447"/>
    </source>
</evidence>